<organism evidence="7 8">
    <name type="scientific">Bifidobacterium goeldii</name>
    <dbReference type="NCBI Taxonomy" id="2306975"/>
    <lineage>
        <taxon>Bacteria</taxon>
        <taxon>Bacillati</taxon>
        <taxon>Actinomycetota</taxon>
        <taxon>Actinomycetes</taxon>
        <taxon>Bifidobacteriales</taxon>
        <taxon>Bifidobacteriaceae</taxon>
        <taxon>Bifidobacterium</taxon>
    </lineage>
</organism>
<dbReference type="SMART" id="SM00448">
    <property type="entry name" value="REC"/>
    <property type="match status" value="1"/>
</dbReference>
<evidence type="ECO:0000313" key="7">
    <source>
        <dbReference type="EMBL" id="RSX54054.1"/>
    </source>
</evidence>
<dbReference type="Pfam" id="PF00072">
    <property type="entry name" value="Response_reg"/>
    <property type="match status" value="1"/>
</dbReference>
<dbReference type="GO" id="GO:0006355">
    <property type="term" value="P:regulation of DNA-templated transcription"/>
    <property type="evidence" value="ECO:0007669"/>
    <property type="project" value="TreeGrafter"/>
</dbReference>
<keyword evidence="2" id="KW-0963">Cytoplasm</keyword>
<keyword evidence="3 7" id="KW-0238">DNA-binding</keyword>
<comment type="subcellular location">
    <subcellularLocation>
        <location evidence="1">Cytoplasm</location>
    </subcellularLocation>
</comment>
<dbReference type="InterPro" id="IPR039420">
    <property type="entry name" value="WalR-like"/>
</dbReference>
<dbReference type="EMBL" id="QXGL01000001">
    <property type="protein sequence ID" value="RSX54054.1"/>
    <property type="molecule type" value="Genomic_DNA"/>
</dbReference>
<dbReference type="GO" id="GO:0005829">
    <property type="term" value="C:cytosol"/>
    <property type="evidence" value="ECO:0007669"/>
    <property type="project" value="TreeGrafter"/>
</dbReference>
<dbReference type="GO" id="GO:0000156">
    <property type="term" value="F:phosphorelay response regulator activity"/>
    <property type="evidence" value="ECO:0007669"/>
    <property type="project" value="TreeGrafter"/>
</dbReference>
<keyword evidence="4" id="KW-0010">Activator</keyword>
<gene>
    <name evidence="7" type="ORF">D2E25_0360</name>
</gene>
<keyword evidence="5" id="KW-0597">Phosphoprotein</keyword>
<dbReference type="Gene3D" id="3.40.50.2300">
    <property type="match status" value="1"/>
</dbReference>
<dbReference type="PROSITE" id="PS50110">
    <property type="entry name" value="RESPONSE_REGULATORY"/>
    <property type="match status" value="1"/>
</dbReference>
<dbReference type="AlphaFoldDB" id="A0A430FMD0"/>
<protein>
    <submittedName>
        <fullName evidence="7">DNA-binding response regulator</fullName>
    </submittedName>
</protein>
<dbReference type="InterPro" id="IPR011006">
    <property type="entry name" value="CheY-like_superfamily"/>
</dbReference>
<evidence type="ECO:0000259" key="6">
    <source>
        <dbReference type="PROSITE" id="PS50110"/>
    </source>
</evidence>
<name>A0A430FMD0_9BIFI</name>
<dbReference type="Proteomes" id="UP000287533">
    <property type="component" value="Unassembled WGS sequence"/>
</dbReference>
<evidence type="ECO:0000256" key="4">
    <source>
        <dbReference type="ARBA" id="ARBA00023159"/>
    </source>
</evidence>
<feature type="modified residue" description="4-aspartylphosphate" evidence="5">
    <location>
        <position position="73"/>
    </location>
</feature>
<feature type="domain" description="Response regulatory" evidence="6">
    <location>
        <begin position="24"/>
        <end position="138"/>
    </location>
</feature>
<sequence length="153" mass="17152">MSSSYRRPFYNDRVTRSERGADDETAGCGDEQALNDIACDTLRDAGYEVTGCLNANRAFDAMRGTIFDLVISDIMMPDIDGYELASRIRVLDANIPIIVMTARDDIMSKRRGFRAGIDDYMVKPVDLDELVLRVEALLRRAHIAESRQLKVGS</sequence>
<evidence type="ECO:0000256" key="3">
    <source>
        <dbReference type="ARBA" id="ARBA00023125"/>
    </source>
</evidence>
<dbReference type="PANTHER" id="PTHR48111:SF49">
    <property type="entry name" value="HEME RESPONSE REGULATOR HSSR"/>
    <property type="match status" value="1"/>
</dbReference>
<reference evidence="7 8" key="1">
    <citation type="submission" date="2018-09" db="EMBL/GenBank/DDBJ databases">
        <title>Characterization of the phylogenetic diversity of five novel species belonging to the genus Bifidobacterium.</title>
        <authorList>
            <person name="Lugli G.A."/>
            <person name="Duranti S."/>
            <person name="Milani C."/>
        </authorList>
    </citation>
    <scope>NUCLEOTIDE SEQUENCE [LARGE SCALE GENOMIC DNA]</scope>
    <source>
        <strain evidence="7 8">2034B</strain>
    </source>
</reference>
<keyword evidence="8" id="KW-1185">Reference proteome</keyword>
<proteinExistence type="predicted"/>
<accession>A0A430FMD0</accession>
<comment type="caution">
    <text evidence="7">The sequence shown here is derived from an EMBL/GenBank/DDBJ whole genome shotgun (WGS) entry which is preliminary data.</text>
</comment>
<dbReference type="GO" id="GO:0000976">
    <property type="term" value="F:transcription cis-regulatory region binding"/>
    <property type="evidence" value="ECO:0007669"/>
    <property type="project" value="TreeGrafter"/>
</dbReference>
<dbReference type="PANTHER" id="PTHR48111">
    <property type="entry name" value="REGULATOR OF RPOS"/>
    <property type="match status" value="1"/>
</dbReference>
<dbReference type="SUPFAM" id="SSF52172">
    <property type="entry name" value="CheY-like"/>
    <property type="match status" value="1"/>
</dbReference>
<dbReference type="GO" id="GO:0032993">
    <property type="term" value="C:protein-DNA complex"/>
    <property type="evidence" value="ECO:0007669"/>
    <property type="project" value="TreeGrafter"/>
</dbReference>
<evidence type="ECO:0000313" key="8">
    <source>
        <dbReference type="Proteomes" id="UP000287533"/>
    </source>
</evidence>
<evidence type="ECO:0000256" key="5">
    <source>
        <dbReference type="PROSITE-ProRule" id="PRU00169"/>
    </source>
</evidence>
<evidence type="ECO:0000256" key="2">
    <source>
        <dbReference type="ARBA" id="ARBA00022490"/>
    </source>
</evidence>
<evidence type="ECO:0000256" key="1">
    <source>
        <dbReference type="ARBA" id="ARBA00004496"/>
    </source>
</evidence>
<dbReference type="InterPro" id="IPR001789">
    <property type="entry name" value="Sig_transdc_resp-reg_receiver"/>
</dbReference>